<keyword evidence="1" id="KW-0732">Signal</keyword>
<dbReference type="InterPro" id="IPR039424">
    <property type="entry name" value="SBP_5"/>
</dbReference>
<dbReference type="Gene3D" id="3.10.105.10">
    <property type="entry name" value="Dipeptide-binding Protein, Domain 3"/>
    <property type="match status" value="1"/>
</dbReference>
<dbReference type="PANTHER" id="PTHR30290">
    <property type="entry name" value="PERIPLASMIC BINDING COMPONENT OF ABC TRANSPORTER"/>
    <property type="match status" value="1"/>
</dbReference>
<dbReference type="GO" id="GO:0015833">
    <property type="term" value="P:peptide transport"/>
    <property type="evidence" value="ECO:0007669"/>
    <property type="project" value="TreeGrafter"/>
</dbReference>
<dbReference type="EMBL" id="FOGI01000015">
    <property type="protein sequence ID" value="SES45119.1"/>
    <property type="molecule type" value="Genomic_DNA"/>
</dbReference>
<dbReference type="Proteomes" id="UP000199051">
    <property type="component" value="Unassembled WGS sequence"/>
</dbReference>
<keyword evidence="4" id="KW-1185">Reference proteome</keyword>
<proteinExistence type="predicted"/>
<dbReference type="InterPro" id="IPR030678">
    <property type="entry name" value="Peptide/Ni-bd"/>
</dbReference>
<dbReference type="GO" id="GO:0042597">
    <property type="term" value="C:periplasmic space"/>
    <property type="evidence" value="ECO:0007669"/>
    <property type="project" value="UniProtKB-ARBA"/>
</dbReference>
<evidence type="ECO:0000313" key="3">
    <source>
        <dbReference type="EMBL" id="SES45119.1"/>
    </source>
</evidence>
<sequence length="578" mass="62088">MWEHSMGYRKHSRTLVGVLAAVLVVPACGGGAADGGGNTTNQVKAEANSANSGTAKQGGTITYVLERNILDWNPLGADIGVATQLVADAYDPAPFVTLPDLKTIELNSDLLVSAEQTSTSPQTLVYKINPKAVWNDGTPITSADFDYVWRASDPRVCPKCEAASTMGYDAITSLVGTDDGKTVTVTLSKPFGDWKALFGPILPAHVAKKLGDDGTPEGLAKSFNDGFRYKDSFPDWSGGPFMFKSWVTNQAATLVPNPRWYGKPTTLDSLVFRVITDTTQEVPALQNNEVQIINPDPQVDLLRNVQALSGVKYQLVEGLRKQMILPNMNNPAMQDVALRKALFTAADVQQTIAKTVGQFSEGAKPLRNRIYVPQQPGYKDNLGTLGTGDIAKAKSILSDAGYKVDGDKLVDPKGAPVPTLTMRYIQNNQILKTVCELFAANAKQLGVTVDVQTTDSIGATVTHQPGKDFDLFAMGWIGQTFVSTQYSQAFMTKGGLNFGGYSSAKVDELLTKALGATEESDVAGYLNGVDAQMTEDAYILPLYQVPDLLAYKADLVNVRANGTYFGPPYNAGQWGIGG</sequence>
<evidence type="ECO:0000259" key="2">
    <source>
        <dbReference type="Pfam" id="PF00496"/>
    </source>
</evidence>
<dbReference type="PIRSF" id="PIRSF002741">
    <property type="entry name" value="MppA"/>
    <property type="match status" value="1"/>
</dbReference>
<feature type="domain" description="Solute-binding protein family 5" evidence="2">
    <location>
        <begin position="109"/>
        <end position="495"/>
    </location>
</feature>
<dbReference type="GO" id="GO:1904680">
    <property type="term" value="F:peptide transmembrane transporter activity"/>
    <property type="evidence" value="ECO:0007669"/>
    <property type="project" value="TreeGrafter"/>
</dbReference>
<evidence type="ECO:0000313" key="4">
    <source>
        <dbReference type="Proteomes" id="UP000199051"/>
    </source>
</evidence>
<dbReference type="InterPro" id="IPR000914">
    <property type="entry name" value="SBP_5_dom"/>
</dbReference>
<feature type="chain" id="PRO_5011698075" evidence="1">
    <location>
        <begin position="33"/>
        <end position="578"/>
    </location>
</feature>
<protein>
    <submittedName>
        <fullName evidence="3">Peptide/nickel transport system substrate-binding protein</fullName>
    </submittedName>
</protein>
<feature type="signal peptide" evidence="1">
    <location>
        <begin position="1"/>
        <end position="32"/>
    </location>
</feature>
<dbReference type="PANTHER" id="PTHR30290:SF65">
    <property type="entry name" value="MONOACYL PHOSPHATIDYLINOSITOL TETRAMANNOSIDE-BINDING PROTEIN LPQW-RELATED"/>
    <property type="match status" value="1"/>
</dbReference>
<dbReference type="CDD" id="cd08501">
    <property type="entry name" value="PBP2_Lpqw"/>
    <property type="match status" value="1"/>
</dbReference>
<dbReference type="Pfam" id="PF00496">
    <property type="entry name" value="SBP_bac_5"/>
    <property type="match status" value="1"/>
</dbReference>
<dbReference type="SUPFAM" id="SSF53850">
    <property type="entry name" value="Periplasmic binding protein-like II"/>
    <property type="match status" value="1"/>
</dbReference>
<gene>
    <name evidence="3" type="ORF">SAMN04487818_11523</name>
</gene>
<reference evidence="4" key="1">
    <citation type="submission" date="2016-10" db="EMBL/GenBank/DDBJ databases">
        <authorList>
            <person name="Varghese N."/>
            <person name="Submissions S."/>
        </authorList>
    </citation>
    <scope>NUCLEOTIDE SEQUENCE [LARGE SCALE GENOMIC DNA]</scope>
    <source>
        <strain evidence="4">DSM 44260</strain>
    </source>
</reference>
<accession>A0A1H9XGE9</accession>
<organism evidence="3 4">
    <name type="scientific">Actinokineospora terrae</name>
    <dbReference type="NCBI Taxonomy" id="155974"/>
    <lineage>
        <taxon>Bacteria</taxon>
        <taxon>Bacillati</taxon>
        <taxon>Actinomycetota</taxon>
        <taxon>Actinomycetes</taxon>
        <taxon>Pseudonocardiales</taxon>
        <taxon>Pseudonocardiaceae</taxon>
        <taxon>Actinokineospora</taxon>
    </lineage>
</organism>
<evidence type="ECO:0000256" key="1">
    <source>
        <dbReference type="SAM" id="SignalP"/>
    </source>
</evidence>
<dbReference type="STRING" id="155974.SAMN04487818_11523"/>
<dbReference type="GO" id="GO:0043190">
    <property type="term" value="C:ATP-binding cassette (ABC) transporter complex"/>
    <property type="evidence" value="ECO:0007669"/>
    <property type="project" value="InterPro"/>
</dbReference>
<dbReference type="Gene3D" id="3.40.190.10">
    <property type="entry name" value="Periplasmic binding protein-like II"/>
    <property type="match status" value="1"/>
</dbReference>
<name>A0A1H9XGE9_9PSEU</name>
<dbReference type="AlphaFoldDB" id="A0A1H9XGE9"/>